<sequence>MLLFIAIVLDPRYKMRYVNFILGKTYDSLLEKLKADYVEDNIGGETNMMDVVDDILHSEWEKHLEEEKVEKKI</sequence>
<dbReference type="InParanoid" id="A0A3Q7G677"/>
<accession>A0A3Q7G677</accession>
<dbReference type="InterPro" id="IPR025525">
    <property type="entry name" value="hAT-like_transposase_RNase-H"/>
</dbReference>
<dbReference type="EnsemblPlants" id="Solyc04g057783.1.1">
    <property type="protein sequence ID" value="Solyc04g057783.1.1"/>
    <property type="gene ID" value="Solyc04g057783.1"/>
</dbReference>
<keyword evidence="3" id="KW-1185">Reference proteome</keyword>
<dbReference type="AlphaFoldDB" id="A0A3Q7G677"/>
<evidence type="ECO:0000313" key="3">
    <source>
        <dbReference type="Proteomes" id="UP000004994"/>
    </source>
</evidence>
<dbReference type="Pfam" id="PF14372">
    <property type="entry name" value="hAT-like_RNase-H"/>
    <property type="match status" value="1"/>
</dbReference>
<organism evidence="2">
    <name type="scientific">Solanum lycopersicum</name>
    <name type="common">Tomato</name>
    <name type="synonym">Lycopersicon esculentum</name>
    <dbReference type="NCBI Taxonomy" id="4081"/>
    <lineage>
        <taxon>Eukaryota</taxon>
        <taxon>Viridiplantae</taxon>
        <taxon>Streptophyta</taxon>
        <taxon>Embryophyta</taxon>
        <taxon>Tracheophyta</taxon>
        <taxon>Spermatophyta</taxon>
        <taxon>Magnoliopsida</taxon>
        <taxon>eudicotyledons</taxon>
        <taxon>Gunneridae</taxon>
        <taxon>Pentapetalae</taxon>
        <taxon>asterids</taxon>
        <taxon>lamiids</taxon>
        <taxon>Solanales</taxon>
        <taxon>Solanaceae</taxon>
        <taxon>Solanoideae</taxon>
        <taxon>Solaneae</taxon>
        <taxon>Solanum</taxon>
        <taxon>Solanum subgen. Lycopersicon</taxon>
    </lineage>
</organism>
<evidence type="ECO:0000259" key="1">
    <source>
        <dbReference type="Pfam" id="PF14372"/>
    </source>
</evidence>
<proteinExistence type="predicted"/>
<protein>
    <recommendedName>
        <fullName evidence="1">hAT-like transposase RNase-H fold domain-containing protein</fullName>
    </recommendedName>
</protein>
<name>A0A3Q7G677_SOLLC</name>
<dbReference type="Gramene" id="Solyc04g057783.1.1">
    <property type="protein sequence ID" value="Solyc04g057783.1.1"/>
    <property type="gene ID" value="Solyc04g057783.1"/>
</dbReference>
<dbReference type="GO" id="GO:0003677">
    <property type="term" value="F:DNA binding"/>
    <property type="evidence" value="ECO:0007669"/>
    <property type="project" value="InterPro"/>
</dbReference>
<feature type="domain" description="hAT-like transposase RNase-H fold" evidence="1">
    <location>
        <begin position="1"/>
        <end position="35"/>
    </location>
</feature>
<dbReference type="Proteomes" id="UP000004994">
    <property type="component" value="Chromosome 4"/>
</dbReference>
<evidence type="ECO:0000313" key="2">
    <source>
        <dbReference type="EnsemblPlants" id="Solyc04g057783.1.1"/>
    </source>
</evidence>
<reference evidence="2" key="2">
    <citation type="submission" date="2019-01" db="UniProtKB">
        <authorList>
            <consortium name="EnsemblPlants"/>
        </authorList>
    </citation>
    <scope>IDENTIFICATION</scope>
    <source>
        <strain evidence="2">cv. Heinz 1706</strain>
    </source>
</reference>
<dbReference type="OMA" id="HMVEVEN"/>
<reference evidence="2" key="1">
    <citation type="journal article" date="2012" name="Nature">
        <title>The tomato genome sequence provides insights into fleshy fruit evolution.</title>
        <authorList>
            <consortium name="Tomato Genome Consortium"/>
        </authorList>
    </citation>
    <scope>NUCLEOTIDE SEQUENCE [LARGE SCALE GENOMIC DNA]</scope>
    <source>
        <strain evidence="2">cv. Heinz 1706</strain>
    </source>
</reference>